<gene>
    <name evidence="1" type="ORF">A2942_04705</name>
</gene>
<accession>A0A1G2DJ71</accession>
<comment type="caution">
    <text evidence="1">The sequence shown here is derived from an EMBL/GenBank/DDBJ whole genome shotgun (WGS) entry which is preliminary data.</text>
</comment>
<name>A0A1G2DJ71_9BACT</name>
<protein>
    <submittedName>
        <fullName evidence="1">Uncharacterized protein</fullName>
    </submittedName>
</protein>
<evidence type="ECO:0000313" key="2">
    <source>
        <dbReference type="Proteomes" id="UP000178534"/>
    </source>
</evidence>
<sequence>MTSLKTLAWRERDASYFYFDETRRVLIPALCEIAHTIARGRKPNSCSLLPGVNLREWLTMVFRDEKDFLRDHVDEKCSYVVNLENTLWAYDDPNTQVIFRAISLCRRVLYPPRIPGEFRGDCQYQEAHKQTSLKRRRRWLAERNGSCYHGDYFDPFYG</sequence>
<reference evidence="1 2" key="1">
    <citation type="journal article" date="2016" name="Nat. Commun.">
        <title>Thousands of microbial genomes shed light on interconnected biogeochemical processes in an aquifer system.</title>
        <authorList>
            <person name="Anantharaman K."/>
            <person name="Brown C.T."/>
            <person name="Hug L.A."/>
            <person name="Sharon I."/>
            <person name="Castelle C.J."/>
            <person name="Probst A.J."/>
            <person name="Thomas B.C."/>
            <person name="Singh A."/>
            <person name="Wilkins M.J."/>
            <person name="Karaoz U."/>
            <person name="Brodie E.L."/>
            <person name="Williams K.H."/>
            <person name="Hubbard S.S."/>
            <person name="Banfield J.F."/>
        </authorList>
    </citation>
    <scope>NUCLEOTIDE SEQUENCE [LARGE SCALE GENOMIC DNA]</scope>
</reference>
<organism evidence="1 2">
    <name type="scientific">Candidatus Lloydbacteria bacterium RIFCSPLOWO2_01_FULL_50_20</name>
    <dbReference type="NCBI Taxonomy" id="1798665"/>
    <lineage>
        <taxon>Bacteria</taxon>
        <taxon>Candidatus Lloydiibacteriota</taxon>
    </lineage>
</organism>
<proteinExistence type="predicted"/>
<dbReference type="Proteomes" id="UP000178534">
    <property type="component" value="Unassembled WGS sequence"/>
</dbReference>
<evidence type="ECO:0000313" key="1">
    <source>
        <dbReference type="EMBL" id="OGZ13616.1"/>
    </source>
</evidence>
<dbReference type="EMBL" id="MHLP01000006">
    <property type="protein sequence ID" value="OGZ13616.1"/>
    <property type="molecule type" value="Genomic_DNA"/>
</dbReference>
<dbReference type="AlphaFoldDB" id="A0A1G2DJ71"/>